<keyword evidence="5" id="KW-1185">Reference proteome</keyword>
<accession>A0A5E8B913</accession>
<evidence type="ECO:0000313" key="5">
    <source>
        <dbReference type="Proteomes" id="UP000398389"/>
    </source>
</evidence>
<dbReference type="PROSITE" id="PS50030">
    <property type="entry name" value="UBA"/>
    <property type="match status" value="1"/>
</dbReference>
<protein>
    <recommendedName>
        <fullName evidence="3">UBA domain-containing protein</fullName>
    </recommendedName>
</protein>
<dbReference type="GO" id="GO:0031397">
    <property type="term" value="P:negative regulation of protein ubiquitination"/>
    <property type="evidence" value="ECO:0007669"/>
    <property type="project" value="TreeGrafter"/>
</dbReference>
<dbReference type="Gene3D" id="3.10.20.90">
    <property type="entry name" value="Phosphatidylinositol 3-kinase Catalytic Subunit, Chain A, domain 1"/>
    <property type="match status" value="1"/>
</dbReference>
<dbReference type="GO" id="GO:1903094">
    <property type="term" value="P:negative regulation of protein K48-linked deubiquitination"/>
    <property type="evidence" value="ECO:0007669"/>
    <property type="project" value="TreeGrafter"/>
</dbReference>
<evidence type="ECO:0000256" key="1">
    <source>
        <dbReference type="ARBA" id="ARBA00023054"/>
    </source>
</evidence>
<dbReference type="InterPro" id="IPR009060">
    <property type="entry name" value="UBA-like_sf"/>
</dbReference>
<dbReference type="PANTHER" id="PTHR46340:SF1">
    <property type="entry name" value="UBX DOMAIN-CONTAINING PROTEIN 1"/>
    <property type="match status" value="1"/>
</dbReference>
<organism evidence="4 5">
    <name type="scientific">Magnusiomyces paraingens</name>
    <dbReference type="NCBI Taxonomy" id="2606893"/>
    <lineage>
        <taxon>Eukaryota</taxon>
        <taxon>Fungi</taxon>
        <taxon>Dikarya</taxon>
        <taxon>Ascomycota</taxon>
        <taxon>Saccharomycotina</taxon>
        <taxon>Dipodascomycetes</taxon>
        <taxon>Dipodascales</taxon>
        <taxon>Dipodascaceae</taxon>
        <taxon>Magnusiomyces</taxon>
    </lineage>
</organism>
<dbReference type="GO" id="GO:0032435">
    <property type="term" value="P:negative regulation of proteasomal ubiquitin-dependent protein catabolic process"/>
    <property type="evidence" value="ECO:0007669"/>
    <property type="project" value="TreeGrafter"/>
</dbReference>
<dbReference type="InterPro" id="IPR029071">
    <property type="entry name" value="Ubiquitin-like_domsf"/>
</dbReference>
<dbReference type="GO" id="GO:0005634">
    <property type="term" value="C:nucleus"/>
    <property type="evidence" value="ECO:0007669"/>
    <property type="project" value="TreeGrafter"/>
</dbReference>
<dbReference type="Proteomes" id="UP000398389">
    <property type="component" value="Unassembled WGS sequence"/>
</dbReference>
<feature type="compositionally biased region" description="Basic and acidic residues" evidence="2">
    <location>
        <begin position="157"/>
        <end position="194"/>
    </location>
</feature>
<dbReference type="InterPro" id="IPR015940">
    <property type="entry name" value="UBA"/>
</dbReference>
<dbReference type="PANTHER" id="PTHR46340">
    <property type="entry name" value="UBX DOMAIN-CONTAINING PROTEIN 1"/>
    <property type="match status" value="1"/>
</dbReference>
<feature type="compositionally biased region" description="Low complexity" evidence="2">
    <location>
        <begin position="66"/>
        <end position="100"/>
    </location>
</feature>
<dbReference type="SUPFAM" id="SSF54236">
    <property type="entry name" value="Ubiquitin-like"/>
    <property type="match status" value="1"/>
</dbReference>
<dbReference type="OrthoDB" id="10254930at2759"/>
<feature type="compositionally biased region" description="Basic and acidic residues" evidence="2">
    <location>
        <begin position="126"/>
        <end position="150"/>
    </location>
</feature>
<evidence type="ECO:0000256" key="2">
    <source>
        <dbReference type="SAM" id="MobiDB-lite"/>
    </source>
</evidence>
<dbReference type="AlphaFoldDB" id="A0A5E8B913"/>
<sequence length="311" mass="34086">MAETRRALVEMGFSAGKIEAAIRNTSGTLEDAVTWLEELQNRPTNTSTANLADDPNSAFAFEKESAQSNTTNTTTTASDSSTTPADESSSSETQSNNTSTPEPIPLTAEEREARLAVLREKAALRRAEKEKELAKEQRQNDVIRKKRDQESINAMEELQRKEAAKEAQKRRQQAREDAAAKQRIKDLIEADKRARAAAKKANSSAEPSTTQSSTTQAQPKPAANRPPPTDTKIRLRAENAPPGGAKAFAFPVDTVLGEVAVAAVRELGLDYDPALVVFVSNFPRKEYGVNEFPHTIQELNLLNSSLVVKRR</sequence>
<dbReference type="GO" id="GO:0036435">
    <property type="term" value="F:K48-linked polyubiquitin modification-dependent protein binding"/>
    <property type="evidence" value="ECO:0007669"/>
    <property type="project" value="TreeGrafter"/>
</dbReference>
<dbReference type="GO" id="GO:0005737">
    <property type="term" value="C:cytoplasm"/>
    <property type="evidence" value="ECO:0007669"/>
    <property type="project" value="TreeGrafter"/>
</dbReference>
<evidence type="ECO:0000313" key="4">
    <source>
        <dbReference type="EMBL" id="VVT45758.1"/>
    </source>
</evidence>
<dbReference type="GeneID" id="43579699"/>
<feature type="compositionally biased region" description="Low complexity" evidence="2">
    <location>
        <begin position="199"/>
        <end position="219"/>
    </location>
</feature>
<dbReference type="EMBL" id="CABVLU010000001">
    <property type="protein sequence ID" value="VVT45758.1"/>
    <property type="molecule type" value="Genomic_DNA"/>
</dbReference>
<keyword evidence="1" id="KW-0175">Coiled coil</keyword>
<reference evidence="4 5" key="1">
    <citation type="submission" date="2019-09" db="EMBL/GenBank/DDBJ databases">
        <authorList>
            <person name="Brejova B."/>
        </authorList>
    </citation>
    <scope>NUCLEOTIDE SEQUENCE [LARGE SCALE GENOMIC DNA]</scope>
</reference>
<feature type="domain" description="UBA" evidence="3">
    <location>
        <begin position="1"/>
        <end position="39"/>
    </location>
</feature>
<dbReference type="Gene3D" id="1.10.8.10">
    <property type="entry name" value="DNA helicase RuvA subunit, C-terminal domain"/>
    <property type="match status" value="1"/>
</dbReference>
<gene>
    <name evidence="4" type="ORF">SAPINGB_P000876</name>
</gene>
<feature type="region of interest" description="Disordered" evidence="2">
    <location>
        <begin position="126"/>
        <end position="235"/>
    </location>
</feature>
<feature type="region of interest" description="Disordered" evidence="2">
    <location>
        <begin position="40"/>
        <end position="113"/>
    </location>
</feature>
<proteinExistence type="predicted"/>
<dbReference type="SUPFAM" id="SSF46934">
    <property type="entry name" value="UBA-like"/>
    <property type="match status" value="1"/>
</dbReference>
<evidence type="ECO:0000259" key="3">
    <source>
        <dbReference type="PROSITE" id="PS50030"/>
    </source>
</evidence>
<feature type="compositionally biased region" description="Polar residues" evidence="2">
    <location>
        <begin position="41"/>
        <end position="50"/>
    </location>
</feature>
<dbReference type="RefSeq" id="XP_031851490.1">
    <property type="nucleotide sequence ID" value="XM_031995599.1"/>
</dbReference>
<name>A0A5E8B913_9ASCO</name>